<protein>
    <submittedName>
        <fullName evidence="5">SCO family protein</fullName>
    </submittedName>
</protein>
<feature type="binding site" evidence="3">
    <location>
        <position position="165"/>
    </location>
    <ligand>
        <name>Cu cation</name>
        <dbReference type="ChEBI" id="CHEBI:23378"/>
    </ligand>
</feature>
<feature type="binding site" evidence="3">
    <location>
        <position position="77"/>
    </location>
    <ligand>
        <name>Cu cation</name>
        <dbReference type="ChEBI" id="CHEBI:23378"/>
    </ligand>
</feature>
<evidence type="ECO:0000313" key="6">
    <source>
        <dbReference type="Proteomes" id="UP000180215"/>
    </source>
</evidence>
<evidence type="ECO:0000256" key="3">
    <source>
        <dbReference type="PIRSR" id="PIRSR603782-1"/>
    </source>
</evidence>
<dbReference type="InterPro" id="IPR003782">
    <property type="entry name" value="SCO1/SenC"/>
</dbReference>
<organism evidence="5 6">
    <name type="scientific">Methylorubrum extorquens</name>
    <name type="common">Methylobacterium dichloromethanicum</name>
    <name type="synonym">Methylobacterium extorquens</name>
    <dbReference type="NCBI Taxonomy" id="408"/>
    <lineage>
        <taxon>Bacteria</taxon>
        <taxon>Pseudomonadati</taxon>
        <taxon>Pseudomonadota</taxon>
        <taxon>Alphaproteobacteria</taxon>
        <taxon>Hyphomicrobiales</taxon>
        <taxon>Methylobacteriaceae</taxon>
        <taxon>Methylorubrum</taxon>
    </lineage>
</organism>
<dbReference type="AlphaFoldDB" id="A0A1S1P087"/>
<dbReference type="PANTHER" id="PTHR12151:SF25">
    <property type="entry name" value="LINALOOL DEHYDRATASE_ISOMERASE DOMAIN-CONTAINING PROTEIN"/>
    <property type="match status" value="1"/>
</dbReference>
<sequence>MRSRTFAAGLLCLLAALDPARGETPPRRSAAELMDVLMWNREPVGGPFALIDQAGRPRTEADFRGRLLLVTFGFTACPDICPTDLMEIGRALTLLGEAGDAVQPLFITLDPEHDTATLLAEYLPNFHPRLVGLTGSAAAVRRAADAYKVFYETSPRPGGGRAIEHSAFTYLMDRSGAYLGFFPPGTSAERMLTILRPHLAARPAPE</sequence>
<evidence type="ECO:0000256" key="4">
    <source>
        <dbReference type="PIRSR" id="PIRSR603782-2"/>
    </source>
</evidence>
<dbReference type="InterPro" id="IPR036249">
    <property type="entry name" value="Thioredoxin-like_sf"/>
</dbReference>
<dbReference type="PANTHER" id="PTHR12151">
    <property type="entry name" value="ELECTRON TRANSPORT PROTIN SCO1/SENC FAMILY MEMBER"/>
    <property type="match status" value="1"/>
</dbReference>
<evidence type="ECO:0000256" key="2">
    <source>
        <dbReference type="ARBA" id="ARBA00023008"/>
    </source>
</evidence>
<comment type="similarity">
    <text evidence="1">Belongs to the SCO1/2 family.</text>
</comment>
<keyword evidence="4" id="KW-1015">Disulfide bond</keyword>
<dbReference type="Gene3D" id="3.40.30.10">
    <property type="entry name" value="Glutaredoxin"/>
    <property type="match status" value="1"/>
</dbReference>
<feature type="disulfide bond" description="Redox-active" evidence="4">
    <location>
        <begin position="77"/>
        <end position="81"/>
    </location>
</feature>
<keyword evidence="3" id="KW-0479">Metal-binding</keyword>
<dbReference type="EMBL" id="MNAO01000354">
    <property type="protein sequence ID" value="OHV15070.1"/>
    <property type="molecule type" value="Genomic_DNA"/>
</dbReference>
<accession>A0A1S1P087</accession>
<gene>
    <name evidence="5" type="ORF">BK022_21725</name>
</gene>
<evidence type="ECO:0000256" key="1">
    <source>
        <dbReference type="ARBA" id="ARBA00010996"/>
    </source>
</evidence>
<reference evidence="5 6" key="1">
    <citation type="submission" date="2016-10" db="EMBL/GenBank/DDBJ databases">
        <title>Draft genome sequence of Methylobacterium extorquens CP3, a seed endophyte of Crotalaria pumila with plant growth-promoting and metal tolerance properties.</title>
        <authorList>
            <person name="Sanchez-Lopez A.S."/>
            <person name="Van Hamme J.D."/>
            <person name="Thijs S."/>
            <person name="Mcammond B.M."/>
            <person name="Stevens V."/>
            <person name="Gonzalez-Chavez M.D.C."/>
            <person name="Vangronsveld J."/>
        </authorList>
    </citation>
    <scope>NUCLEOTIDE SEQUENCE [LARGE SCALE GENOMIC DNA]</scope>
    <source>
        <strain evidence="5 6">CP3</strain>
    </source>
</reference>
<proteinExistence type="inferred from homology"/>
<dbReference type="FunFam" id="3.40.30.10:FF:000013">
    <property type="entry name" value="Blast:Protein SCO1 homolog, mitochondrial"/>
    <property type="match status" value="1"/>
</dbReference>
<dbReference type="SUPFAM" id="SSF52833">
    <property type="entry name" value="Thioredoxin-like"/>
    <property type="match status" value="1"/>
</dbReference>
<name>A0A1S1P087_METEX</name>
<dbReference type="Pfam" id="PF02630">
    <property type="entry name" value="SCO1-SenC"/>
    <property type="match status" value="1"/>
</dbReference>
<comment type="caution">
    <text evidence="5">The sequence shown here is derived from an EMBL/GenBank/DDBJ whole genome shotgun (WGS) entry which is preliminary data.</text>
</comment>
<dbReference type="Proteomes" id="UP000180215">
    <property type="component" value="Unassembled WGS sequence"/>
</dbReference>
<dbReference type="GO" id="GO:0046872">
    <property type="term" value="F:metal ion binding"/>
    <property type="evidence" value="ECO:0007669"/>
    <property type="project" value="UniProtKB-KW"/>
</dbReference>
<dbReference type="CDD" id="cd02968">
    <property type="entry name" value="SCO"/>
    <property type="match status" value="1"/>
</dbReference>
<keyword evidence="2 3" id="KW-0186">Copper</keyword>
<feature type="binding site" evidence="3">
    <location>
        <position position="81"/>
    </location>
    <ligand>
        <name>Cu cation</name>
        <dbReference type="ChEBI" id="CHEBI:23378"/>
    </ligand>
</feature>
<evidence type="ECO:0000313" key="5">
    <source>
        <dbReference type="EMBL" id="OHV15070.1"/>
    </source>
</evidence>